<protein>
    <submittedName>
        <fullName evidence="1">Uncharacterized protein</fullName>
    </submittedName>
</protein>
<organism evidence="1 2">
    <name type="scientific">Prorocentrum cordatum</name>
    <dbReference type="NCBI Taxonomy" id="2364126"/>
    <lineage>
        <taxon>Eukaryota</taxon>
        <taxon>Sar</taxon>
        <taxon>Alveolata</taxon>
        <taxon>Dinophyceae</taxon>
        <taxon>Prorocentrales</taxon>
        <taxon>Prorocentraceae</taxon>
        <taxon>Prorocentrum</taxon>
    </lineage>
</organism>
<dbReference type="EMBL" id="CAUYUJ010001636">
    <property type="protein sequence ID" value="CAK0796841.1"/>
    <property type="molecule type" value="Genomic_DNA"/>
</dbReference>
<gene>
    <name evidence="1" type="ORF">PCOR1329_LOCUS6101</name>
</gene>
<reference evidence="1" key="1">
    <citation type="submission" date="2023-10" db="EMBL/GenBank/DDBJ databases">
        <authorList>
            <person name="Chen Y."/>
            <person name="Shah S."/>
            <person name="Dougan E. K."/>
            <person name="Thang M."/>
            <person name="Chan C."/>
        </authorList>
    </citation>
    <scope>NUCLEOTIDE SEQUENCE [LARGE SCALE GENOMIC DNA]</scope>
</reference>
<sequence length="380" mass="40962">MLDAQLQAMLVQIQQATGIALQGGTEIMNEVGRGPWTVEHRQAFSIAVSNNIAAPVARSTRPTQKCSAIRNFFAEGDWAIFESSQLTEEPKLQAMAKRLSMLGIACPCEKLLMSACALLVMKGDLPPKDHAQKREMCHNLSKLIKMHDKTTTWPFTYITNYMDSPLTLPPEIYAHAYGADKPCPPPPPFETSVYNDAVLGMCYRSNHTGVSGSKKSSGTSLAVPTAGALQQHHQQVDVMQMCMGMMGAMMQRMGVTPTGADNVNDGGINITMLKGEPMPALPAPAEPEKTAAAAVDEAKELEKKMVASAQVGGKRKHGKFTADISHLLTPELAKGCIPKNFKCKAYDRAKYLAQQAGLSSSAQTSVAQMAYAKAAEYLAA</sequence>
<dbReference type="Proteomes" id="UP001189429">
    <property type="component" value="Unassembled WGS sequence"/>
</dbReference>
<proteinExistence type="predicted"/>
<accession>A0ABN9PUG4</accession>
<evidence type="ECO:0000313" key="1">
    <source>
        <dbReference type="EMBL" id="CAK0796841.1"/>
    </source>
</evidence>
<name>A0ABN9PUG4_9DINO</name>
<keyword evidence="2" id="KW-1185">Reference proteome</keyword>
<comment type="caution">
    <text evidence="1">The sequence shown here is derived from an EMBL/GenBank/DDBJ whole genome shotgun (WGS) entry which is preliminary data.</text>
</comment>
<evidence type="ECO:0000313" key="2">
    <source>
        <dbReference type="Proteomes" id="UP001189429"/>
    </source>
</evidence>